<proteinExistence type="predicted"/>
<feature type="modified residue" description="4-aspartylphosphate" evidence="4">
    <location>
        <position position="41"/>
    </location>
</feature>
<dbReference type="Gene3D" id="3.40.50.2300">
    <property type="match status" value="2"/>
</dbReference>
<dbReference type="OrthoDB" id="9800897at2"/>
<name>A0A5Q0BP09_9GAMM</name>
<comment type="catalytic activity">
    <reaction evidence="1">
        <text>ATP + protein L-histidine = ADP + protein N-phospho-L-histidine.</text>
        <dbReference type="EC" id="2.7.13.3"/>
    </reaction>
</comment>
<dbReference type="Proteomes" id="UP000325755">
    <property type="component" value="Chromosome"/>
</dbReference>
<protein>
    <recommendedName>
        <fullName evidence="2">histidine kinase</fullName>
        <ecNumber evidence="2">2.7.13.3</ecNumber>
    </recommendedName>
</protein>
<dbReference type="SMART" id="SM00448">
    <property type="entry name" value="REC"/>
    <property type="match status" value="2"/>
</dbReference>
<dbReference type="PANTHER" id="PTHR43547:SF2">
    <property type="entry name" value="HYBRID SIGNAL TRANSDUCTION HISTIDINE KINASE C"/>
    <property type="match status" value="1"/>
</dbReference>
<feature type="domain" description="Response regulatory" evidence="6">
    <location>
        <begin position="1"/>
        <end position="108"/>
    </location>
</feature>
<dbReference type="EMBL" id="CP044205">
    <property type="protein sequence ID" value="QFY44912.1"/>
    <property type="molecule type" value="Genomic_DNA"/>
</dbReference>
<dbReference type="InterPro" id="IPR003661">
    <property type="entry name" value="HisK_dim/P_dom"/>
</dbReference>
<dbReference type="AlphaFoldDB" id="A0A5Q0BP09"/>
<reference evidence="7 8" key="1">
    <citation type="submission" date="2019-09" db="EMBL/GenBank/DDBJ databases">
        <title>Ecophysiology of the spiral-shaped methanotroph Methylospira mobilis as revealed by the complete genome sequence.</title>
        <authorList>
            <person name="Oshkin I.Y."/>
            <person name="Dedysh S.N."/>
            <person name="Miroshnikov K."/>
            <person name="Danilova O.V."/>
            <person name="Hakobyan A."/>
            <person name="Liesack W."/>
        </authorList>
    </citation>
    <scope>NUCLEOTIDE SEQUENCE [LARGE SCALE GENOMIC DNA]</scope>
    <source>
        <strain evidence="7 8">Shm1</strain>
    </source>
</reference>
<dbReference type="GO" id="GO:0000155">
    <property type="term" value="F:phosphorelay sensor kinase activity"/>
    <property type="evidence" value="ECO:0007669"/>
    <property type="project" value="InterPro"/>
</dbReference>
<evidence type="ECO:0000259" key="5">
    <source>
        <dbReference type="PROSITE" id="PS50109"/>
    </source>
</evidence>
<dbReference type="InterPro" id="IPR036097">
    <property type="entry name" value="HisK_dim/P_sf"/>
</dbReference>
<dbReference type="PROSITE" id="PS50109">
    <property type="entry name" value="HIS_KIN"/>
    <property type="match status" value="1"/>
</dbReference>
<dbReference type="InParanoid" id="A0A5Q0BP09"/>
<dbReference type="Pfam" id="PF00072">
    <property type="entry name" value="Response_reg"/>
    <property type="match status" value="2"/>
</dbReference>
<dbReference type="PANTHER" id="PTHR43547">
    <property type="entry name" value="TWO-COMPONENT HISTIDINE KINASE"/>
    <property type="match status" value="1"/>
</dbReference>
<feature type="modified residue" description="4-aspartylphosphate" evidence="4">
    <location>
        <position position="188"/>
    </location>
</feature>
<evidence type="ECO:0000256" key="3">
    <source>
        <dbReference type="ARBA" id="ARBA00022553"/>
    </source>
</evidence>
<dbReference type="InterPro" id="IPR036890">
    <property type="entry name" value="HATPase_C_sf"/>
</dbReference>
<dbReference type="SUPFAM" id="SSF52172">
    <property type="entry name" value="CheY-like"/>
    <property type="match status" value="2"/>
</dbReference>
<dbReference type="InterPro" id="IPR003594">
    <property type="entry name" value="HATPase_dom"/>
</dbReference>
<dbReference type="PROSITE" id="PS50110">
    <property type="entry name" value="RESPONSE_REGULATORY"/>
    <property type="match status" value="2"/>
</dbReference>
<evidence type="ECO:0000313" key="8">
    <source>
        <dbReference type="Proteomes" id="UP000325755"/>
    </source>
</evidence>
<dbReference type="Gene3D" id="3.30.565.10">
    <property type="entry name" value="Histidine kinase-like ATPase, C-terminal domain"/>
    <property type="match status" value="1"/>
</dbReference>
<evidence type="ECO:0000256" key="2">
    <source>
        <dbReference type="ARBA" id="ARBA00012438"/>
    </source>
</evidence>
<feature type="domain" description="Response regulatory" evidence="6">
    <location>
        <begin position="139"/>
        <end position="255"/>
    </location>
</feature>
<organism evidence="7 8">
    <name type="scientific">Candidatus Methylospira mobilis</name>
    <dbReference type="NCBI Taxonomy" id="1808979"/>
    <lineage>
        <taxon>Bacteria</taxon>
        <taxon>Pseudomonadati</taxon>
        <taxon>Pseudomonadota</taxon>
        <taxon>Gammaproteobacteria</taxon>
        <taxon>Methylococcales</taxon>
        <taxon>Methylococcaceae</taxon>
        <taxon>Candidatus Methylospira</taxon>
    </lineage>
</organism>
<evidence type="ECO:0000313" key="7">
    <source>
        <dbReference type="EMBL" id="QFY44912.1"/>
    </source>
</evidence>
<dbReference type="InterPro" id="IPR001789">
    <property type="entry name" value="Sig_transdc_resp-reg_receiver"/>
</dbReference>
<feature type="domain" description="Histidine kinase" evidence="5">
    <location>
        <begin position="284"/>
        <end position="501"/>
    </location>
</feature>
<dbReference type="EC" id="2.7.13.3" evidence="2"/>
<dbReference type="Gene3D" id="1.10.287.130">
    <property type="match status" value="1"/>
</dbReference>
<sequence length="503" mass="55753">MRGATRSALRHIGADHVLTAPNGAEALKLLKSQPINIVLSDWNMPVMSGIELLAEIRSDPDLYPIPFIMTTAEGYRDRIQRAIDAGVSEILITPYTMELLSERIRRALRWVPALINKAPAANSVAVTAAAGSASGERSTILIVDDTPDNLYLLSELLKDEYRVRVAPDGAKALKICHSDNPPDLVLLDIMMPDMDGFEVAKRMREHPSSETIPVIFVSSMSSDAARAKGLELGAIDFIRKPIEPDVLKPRVRNFMRYVMLRRQLQADYDLMLETARLQEDVKQITRHDMKGPLAGIIGLVQSLAADKAMSGEHKEQLGVVEETVLGLLNMINLSTELFKIERESFRLDPKPVNIDDILRRLVPMYRAAFAVKRLSLRVSSNIARSAAMPQARGDAMLCYSMFQNLIKNACEAAPVDSVIDIKLYMQVQGPLRVVIENKGTVPAAIREHFFDKFVTYGKENGSGLGTYSARLLARAQEGNVDLFVSDDDNISRLTVTLPVMSKS</sequence>
<gene>
    <name evidence="7" type="ORF">F6R98_02685</name>
</gene>
<evidence type="ECO:0000259" key="6">
    <source>
        <dbReference type="PROSITE" id="PS50110"/>
    </source>
</evidence>
<dbReference type="Pfam" id="PF02518">
    <property type="entry name" value="HATPase_c"/>
    <property type="match status" value="1"/>
</dbReference>
<keyword evidence="8" id="KW-1185">Reference proteome</keyword>
<evidence type="ECO:0000256" key="1">
    <source>
        <dbReference type="ARBA" id="ARBA00000085"/>
    </source>
</evidence>
<evidence type="ECO:0000256" key="4">
    <source>
        <dbReference type="PROSITE-ProRule" id="PRU00169"/>
    </source>
</evidence>
<dbReference type="CDD" id="cd00082">
    <property type="entry name" value="HisKA"/>
    <property type="match status" value="1"/>
</dbReference>
<keyword evidence="3 4" id="KW-0597">Phosphoprotein</keyword>
<dbReference type="InterPro" id="IPR005467">
    <property type="entry name" value="His_kinase_dom"/>
</dbReference>
<dbReference type="SUPFAM" id="SSF55874">
    <property type="entry name" value="ATPase domain of HSP90 chaperone/DNA topoisomerase II/histidine kinase"/>
    <property type="match status" value="1"/>
</dbReference>
<dbReference type="SUPFAM" id="SSF47384">
    <property type="entry name" value="Homodimeric domain of signal transducing histidine kinase"/>
    <property type="match status" value="1"/>
</dbReference>
<dbReference type="KEGG" id="mmob:F6R98_02685"/>
<dbReference type="SMART" id="SM00387">
    <property type="entry name" value="HATPase_c"/>
    <property type="match status" value="1"/>
</dbReference>
<dbReference type="InterPro" id="IPR011006">
    <property type="entry name" value="CheY-like_superfamily"/>
</dbReference>
<accession>A0A5Q0BP09</accession>